<dbReference type="EMBL" id="JABANO010011833">
    <property type="protein sequence ID" value="KAF4742816.1"/>
    <property type="molecule type" value="Genomic_DNA"/>
</dbReference>
<sequence length="156" mass="17587">EFCNSLLDELYKIGHVEIQRTSSLRAQFNGQCERAHRFPMDALAILCSGREEIWPQFLQPVTFAHNTNVGTGRLFSPYFITHGGRNPPTLPDLLMKNPGTSYDPTDLEVDSMAIGMVESMKIAHVCVRLALIDARMKAKNKYDRNRSTPDFAEGDI</sequence>
<comment type="caution">
    <text evidence="1">The sequence shown here is derived from an EMBL/GenBank/DDBJ whole genome shotgun (WGS) entry which is preliminary data.</text>
</comment>
<organism evidence="1 2">
    <name type="scientific">Perkinsus olseni</name>
    <name type="common">Perkinsus atlanticus</name>
    <dbReference type="NCBI Taxonomy" id="32597"/>
    <lineage>
        <taxon>Eukaryota</taxon>
        <taxon>Sar</taxon>
        <taxon>Alveolata</taxon>
        <taxon>Perkinsozoa</taxon>
        <taxon>Perkinsea</taxon>
        <taxon>Perkinsida</taxon>
        <taxon>Perkinsidae</taxon>
        <taxon>Perkinsus</taxon>
    </lineage>
</organism>
<dbReference type="AlphaFoldDB" id="A0A7J6TEG9"/>
<proteinExistence type="predicted"/>
<evidence type="ECO:0000313" key="1">
    <source>
        <dbReference type="EMBL" id="KAF4742816.1"/>
    </source>
</evidence>
<keyword evidence="2" id="KW-1185">Reference proteome</keyword>
<dbReference type="SUPFAM" id="SSF53098">
    <property type="entry name" value="Ribonuclease H-like"/>
    <property type="match status" value="1"/>
</dbReference>
<protein>
    <recommendedName>
        <fullName evidence="3">Integrase catalytic domain-containing protein</fullName>
    </recommendedName>
</protein>
<feature type="non-terminal residue" evidence="1">
    <location>
        <position position="1"/>
    </location>
</feature>
<reference evidence="1 2" key="1">
    <citation type="submission" date="2020-04" db="EMBL/GenBank/DDBJ databases">
        <title>Perkinsus olseni comparative genomics.</title>
        <authorList>
            <person name="Bogema D.R."/>
        </authorList>
    </citation>
    <scope>NUCLEOTIDE SEQUENCE [LARGE SCALE GENOMIC DNA]</scope>
    <source>
        <strain evidence="1 2">ATCC PRA-207</strain>
    </source>
</reference>
<dbReference type="InterPro" id="IPR012337">
    <property type="entry name" value="RNaseH-like_sf"/>
</dbReference>
<dbReference type="Proteomes" id="UP000553632">
    <property type="component" value="Unassembled WGS sequence"/>
</dbReference>
<gene>
    <name evidence="1" type="ORF">FOZ63_019986</name>
</gene>
<feature type="non-terminal residue" evidence="1">
    <location>
        <position position="156"/>
    </location>
</feature>
<dbReference type="GO" id="GO:0003676">
    <property type="term" value="F:nucleic acid binding"/>
    <property type="evidence" value="ECO:0007669"/>
    <property type="project" value="InterPro"/>
</dbReference>
<name>A0A7J6TEG9_PEROL</name>
<evidence type="ECO:0008006" key="3">
    <source>
        <dbReference type="Google" id="ProtNLM"/>
    </source>
</evidence>
<evidence type="ECO:0000313" key="2">
    <source>
        <dbReference type="Proteomes" id="UP000553632"/>
    </source>
</evidence>
<dbReference type="InterPro" id="IPR036397">
    <property type="entry name" value="RNaseH_sf"/>
</dbReference>
<dbReference type="Gene3D" id="3.30.420.10">
    <property type="entry name" value="Ribonuclease H-like superfamily/Ribonuclease H"/>
    <property type="match status" value="1"/>
</dbReference>
<accession>A0A7J6TEG9</accession>